<comment type="caution">
    <text evidence="2">The sequence shown here is derived from an EMBL/GenBank/DDBJ whole genome shotgun (WGS) entry which is preliminary data.</text>
</comment>
<sequence>MDTIINRYQTDFLGNCFIAKNGMIPNIITEQAHVQKRPEIGLLLDQEKAYDRVHPIVNQRRDLQQGGPLSPLLFNIALEPFLRHILQDSSFQGFQFQFVSNSATTTSNIMPPPLKVLAYADDVCVLLNSTDNYCRLLHHLDRYGSVSNAKINIHKTGAFSLDGHSYSEWIAFLAAQDTLEDNLPQSCSQLILLDHIRRFHSGNTGTRLALFFPLLRLRPAAHANNFMQNIYEAVDSFGYADTKQAKCTPATLLRLPLSAIFAMIPADYWITQSRHKKLKVPQFLRMITTLDIYDLYCHLTSLPPFIWFPS</sequence>
<evidence type="ECO:0000259" key="1">
    <source>
        <dbReference type="PROSITE" id="PS50878"/>
    </source>
</evidence>
<feature type="domain" description="Reverse transcriptase" evidence="1">
    <location>
        <begin position="1"/>
        <end position="174"/>
    </location>
</feature>
<gene>
    <name evidence="2" type="ORF">G6F64_005998</name>
</gene>
<dbReference type="InterPro" id="IPR000477">
    <property type="entry name" value="RT_dom"/>
</dbReference>
<dbReference type="PANTHER" id="PTHR31635">
    <property type="entry name" value="REVERSE TRANSCRIPTASE DOMAIN-CONTAINING PROTEIN-RELATED"/>
    <property type="match status" value="1"/>
</dbReference>
<evidence type="ECO:0000313" key="3">
    <source>
        <dbReference type="Proteomes" id="UP000716291"/>
    </source>
</evidence>
<protein>
    <recommendedName>
        <fullName evidence="1">Reverse transcriptase domain-containing protein</fullName>
    </recommendedName>
</protein>
<dbReference type="SUPFAM" id="SSF56672">
    <property type="entry name" value="DNA/RNA polymerases"/>
    <property type="match status" value="1"/>
</dbReference>
<dbReference type="Pfam" id="PF00078">
    <property type="entry name" value="RVT_1"/>
    <property type="match status" value="1"/>
</dbReference>
<dbReference type="EMBL" id="JAANQT010000771">
    <property type="protein sequence ID" value="KAG1308493.1"/>
    <property type="molecule type" value="Genomic_DNA"/>
</dbReference>
<dbReference type="PANTHER" id="PTHR31635:SF196">
    <property type="entry name" value="REVERSE TRANSCRIPTASE DOMAIN-CONTAINING PROTEIN-RELATED"/>
    <property type="match status" value="1"/>
</dbReference>
<dbReference type="InterPro" id="IPR043502">
    <property type="entry name" value="DNA/RNA_pol_sf"/>
</dbReference>
<dbReference type="AlphaFoldDB" id="A0A9P7BS96"/>
<dbReference type="PROSITE" id="PS50878">
    <property type="entry name" value="RT_POL"/>
    <property type="match status" value="1"/>
</dbReference>
<keyword evidence="3" id="KW-1185">Reference proteome</keyword>
<evidence type="ECO:0000313" key="2">
    <source>
        <dbReference type="EMBL" id="KAG1308493.1"/>
    </source>
</evidence>
<dbReference type="Proteomes" id="UP000716291">
    <property type="component" value="Unassembled WGS sequence"/>
</dbReference>
<proteinExistence type="predicted"/>
<accession>A0A9P7BS96</accession>
<reference evidence="2" key="1">
    <citation type="journal article" date="2020" name="Microb. Genom.">
        <title>Genetic diversity of clinical and environmental Mucorales isolates obtained from an investigation of mucormycosis cases among solid organ transplant recipients.</title>
        <authorList>
            <person name="Nguyen M.H."/>
            <person name="Kaul D."/>
            <person name="Muto C."/>
            <person name="Cheng S.J."/>
            <person name="Richter R.A."/>
            <person name="Bruno V.M."/>
            <person name="Liu G."/>
            <person name="Beyhan S."/>
            <person name="Sundermann A.J."/>
            <person name="Mounaud S."/>
            <person name="Pasculle A.W."/>
            <person name="Nierman W.C."/>
            <person name="Driscoll E."/>
            <person name="Cumbie R."/>
            <person name="Clancy C.J."/>
            <person name="Dupont C.L."/>
        </authorList>
    </citation>
    <scope>NUCLEOTIDE SEQUENCE</scope>
    <source>
        <strain evidence="2">GL11</strain>
    </source>
</reference>
<name>A0A9P7BS96_RHIOR</name>
<organism evidence="2 3">
    <name type="scientific">Rhizopus oryzae</name>
    <name type="common">Mucormycosis agent</name>
    <name type="synonym">Rhizopus arrhizus var. delemar</name>
    <dbReference type="NCBI Taxonomy" id="64495"/>
    <lineage>
        <taxon>Eukaryota</taxon>
        <taxon>Fungi</taxon>
        <taxon>Fungi incertae sedis</taxon>
        <taxon>Mucoromycota</taxon>
        <taxon>Mucoromycotina</taxon>
        <taxon>Mucoromycetes</taxon>
        <taxon>Mucorales</taxon>
        <taxon>Mucorineae</taxon>
        <taxon>Rhizopodaceae</taxon>
        <taxon>Rhizopus</taxon>
    </lineage>
</organism>